<evidence type="ECO:0008006" key="3">
    <source>
        <dbReference type="Google" id="ProtNLM"/>
    </source>
</evidence>
<accession>Q2JBB0</accession>
<sequence length="183" mass="19825">MQQAVAEMVRVLAPHDEIDWHIPAGSLEWTCWTTAAHVVHDLAAYAVQLTAQSDEKYLPFDLTVRPGASPRQILRLARVCGCLLGAAVSGAAPEVRSWHWGATDPSGFAALGVCETLVHTYDITQGLEIAWSPPEPLSVAILGRLFPDAPEGDPSRALLWCTGRIDLPGRPRVTSWVLRTAVA</sequence>
<dbReference type="PhylomeDB" id="Q2JBB0"/>
<dbReference type="STRING" id="106370.Francci3_2059"/>
<organism evidence="1 2">
    <name type="scientific">Frankia casuarinae (strain DSM 45818 / CECT 9043 / HFP020203 / CcI3)</name>
    <dbReference type="NCBI Taxonomy" id="106370"/>
    <lineage>
        <taxon>Bacteria</taxon>
        <taxon>Bacillati</taxon>
        <taxon>Actinomycetota</taxon>
        <taxon>Actinomycetes</taxon>
        <taxon>Frankiales</taxon>
        <taxon>Frankiaceae</taxon>
        <taxon>Frankia</taxon>
    </lineage>
</organism>
<protein>
    <recommendedName>
        <fullName evidence="3">Mycothiol-dependent maleylpyruvate isomerase metal-binding domain-containing protein</fullName>
    </recommendedName>
</protein>
<dbReference type="eggNOG" id="COG0346">
    <property type="taxonomic scope" value="Bacteria"/>
</dbReference>
<dbReference type="AlphaFoldDB" id="Q2JBB0"/>
<reference evidence="1 2" key="1">
    <citation type="journal article" date="2007" name="Genome Res.">
        <title>Genome characteristics of facultatively symbiotic Frankia sp. strains reflect host range and host plant biogeography.</title>
        <authorList>
            <person name="Normand P."/>
            <person name="Lapierre P."/>
            <person name="Tisa L.S."/>
            <person name="Gogarten J.P."/>
            <person name="Alloisio N."/>
            <person name="Bagnarol E."/>
            <person name="Bassi C.A."/>
            <person name="Berry A.M."/>
            <person name="Bickhart D.M."/>
            <person name="Choisne N."/>
            <person name="Couloux A."/>
            <person name="Cournoyer B."/>
            <person name="Cruveiller S."/>
            <person name="Daubin V."/>
            <person name="Demange N."/>
            <person name="Francino M.P."/>
            <person name="Goltsman E."/>
            <person name="Huang Y."/>
            <person name="Kopp O.R."/>
            <person name="Labarre L."/>
            <person name="Lapidus A."/>
            <person name="Lavire C."/>
            <person name="Marechal J."/>
            <person name="Martinez M."/>
            <person name="Mastronunzio J.E."/>
            <person name="Mullin B.C."/>
            <person name="Niemann J."/>
            <person name="Pujic P."/>
            <person name="Rawnsley T."/>
            <person name="Rouy Z."/>
            <person name="Schenowitz C."/>
            <person name="Sellstedt A."/>
            <person name="Tavares F."/>
            <person name="Tomkins J.P."/>
            <person name="Vallenet D."/>
            <person name="Valverde C."/>
            <person name="Wall L.G."/>
            <person name="Wang Y."/>
            <person name="Medigue C."/>
            <person name="Benson D.R."/>
        </authorList>
    </citation>
    <scope>NUCLEOTIDE SEQUENCE [LARGE SCALE GENOMIC DNA]</scope>
    <source>
        <strain evidence="2">DSM 45818 / CECT 9043 / CcI3</strain>
    </source>
</reference>
<evidence type="ECO:0000313" key="2">
    <source>
        <dbReference type="Proteomes" id="UP000001937"/>
    </source>
</evidence>
<dbReference type="EMBL" id="CP000249">
    <property type="protein sequence ID" value="ABD11432.1"/>
    <property type="molecule type" value="Genomic_DNA"/>
</dbReference>
<name>Q2JBB0_FRACC</name>
<proteinExistence type="predicted"/>
<dbReference type="Proteomes" id="UP000001937">
    <property type="component" value="Chromosome"/>
</dbReference>
<dbReference type="KEGG" id="fra:Francci3_2059"/>
<evidence type="ECO:0000313" key="1">
    <source>
        <dbReference type="EMBL" id="ABD11432.1"/>
    </source>
</evidence>
<gene>
    <name evidence="1" type="ordered locus">Francci3_2059</name>
</gene>
<dbReference type="HOGENOM" id="CLU_107588_0_0_11"/>
<keyword evidence="2" id="KW-1185">Reference proteome</keyword>